<dbReference type="FunCoup" id="A0A1S3FZV8">
    <property type="interactions" value="11"/>
</dbReference>
<dbReference type="SMART" id="SM01373">
    <property type="entry name" value="MAGE"/>
    <property type="match status" value="1"/>
</dbReference>
<dbReference type="InterPro" id="IPR021072">
    <property type="entry name" value="MAGE_N"/>
</dbReference>
<dbReference type="InParanoid" id="A0A1S3FZV8"/>
<feature type="compositionally biased region" description="Basic residues" evidence="1">
    <location>
        <begin position="1"/>
        <end position="19"/>
    </location>
</feature>
<dbReference type="AlphaFoldDB" id="A0A1S3FZV8"/>
<dbReference type="KEGG" id="dord:105993266"/>
<reference evidence="4" key="1">
    <citation type="submission" date="2025-08" db="UniProtKB">
        <authorList>
            <consortium name="RefSeq"/>
        </authorList>
    </citation>
    <scope>IDENTIFICATION</scope>
    <source>
        <tissue evidence="4">Kidney</tissue>
    </source>
</reference>
<feature type="compositionally biased region" description="Low complexity" evidence="1">
    <location>
        <begin position="34"/>
        <end position="48"/>
    </location>
</feature>
<dbReference type="PANTHER" id="PTHR11736">
    <property type="entry name" value="MELANOMA-ASSOCIATED ANTIGEN MAGE ANTIGEN"/>
    <property type="match status" value="1"/>
</dbReference>
<evidence type="ECO:0000259" key="2">
    <source>
        <dbReference type="PROSITE" id="PS50838"/>
    </source>
</evidence>
<feature type="region of interest" description="Disordered" evidence="1">
    <location>
        <begin position="393"/>
        <end position="428"/>
    </location>
</feature>
<dbReference type="PROSITE" id="PS50838">
    <property type="entry name" value="MAGE"/>
    <property type="match status" value="1"/>
</dbReference>
<accession>A0A1S3FZV8</accession>
<dbReference type="PANTHER" id="PTHR11736:SF161">
    <property type="entry name" value="MAGE FAMILY MEMBER B11"/>
    <property type="match status" value="1"/>
</dbReference>
<dbReference type="InterPro" id="IPR002190">
    <property type="entry name" value="MHD_dom"/>
</dbReference>
<sequence length="428" mass="46874">MPRGQKSKLHAREKRRQNRGHAQGSKGAQQTAVAAAEPTSPSTSAAESCNIPQGLEAPSTTVRRGRRRRDVGSTPSSTAPTDVGISAAKSIAPTDMAVSVSTSAASTELHASTPPVMAPSDEGCSGVPSIASTDEDVSDTESVGTTCLDVFDTKSLTESTSVGEEGTSLSDEDYSNKFTHLDHVSKEVLMVEQLLLHKYNMKQFTTKEDMLSIISQNYTKDFDEIFKRASDHLSAVFAVEVREVNSDTYNLISKLRLPNNGRVRAGKGFPKTGLVMNVLAMILLKGNSATEEDIWKFLKLMRVYHGKKHYVFGEPKKLITQDLVRLKYLESRQVPNSDPQCYEFRWGPQAHAETSKDEVLHFLSKINETAPTFFATLYEEVVKSEKDETVSIEVRQPSTTAQASAVPGLSPSEVISSLVESEPERLSK</sequence>
<dbReference type="InterPro" id="IPR041898">
    <property type="entry name" value="MAGE_WH1"/>
</dbReference>
<dbReference type="Gene3D" id="1.10.10.1210">
    <property type="entry name" value="MAGE homology domain, winged helix WH2 motif"/>
    <property type="match status" value="1"/>
</dbReference>
<protein>
    <submittedName>
        <fullName evidence="4">Melanoma-associated antigen B5-like</fullName>
    </submittedName>
</protein>
<dbReference type="Pfam" id="PF12440">
    <property type="entry name" value="MAGE_N"/>
    <property type="match status" value="1"/>
</dbReference>
<evidence type="ECO:0000313" key="4">
    <source>
        <dbReference type="RefSeq" id="XP_012881925.1"/>
    </source>
</evidence>
<dbReference type="RefSeq" id="XP_012881925.1">
    <property type="nucleotide sequence ID" value="XM_013026471.1"/>
</dbReference>
<dbReference type="Gene3D" id="1.10.10.1200">
    <property type="entry name" value="MAGE homology domain, winged helix WH1 motif"/>
    <property type="match status" value="1"/>
</dbReference>
<feature type="domain" description="MAGE" evidence="2">
    <location>
        <begin position="184"/>
        <end position="381"/>
    </location>
</feature>
<keyword evidence="3" id="KW-1185">Reference proteome</keyword>
<dbReference type="Pfam" id="PF01454">
    <property type="entry name" value="MAGE"/>
    <property type="match status" value="1"/>
</dbReference>
<gene>
    <name evidence="4" type="primary">LOC105993266</name>
</gene>
<dbReference type="SMART" id="SM01392">
    <property type="entry name" value="MAGE_N"/>
    <property type="match status" value="1"/>
</dbReference>
<proteinExistence type="predicted"/>
<dbReference type="FunFam" id="1.10.10.1210:FF:000001">
    <property type="entry name" value="melanoma-associated antigen D1"/>
    <property type="match status" value="1"/>
</dbReference>
<dbReference type="InterPro" id="IPR041899">
    <property type="entry name" value="MAGE_WH2"/>
</dbReference>
<dbReference type="Proteomes" id="UP000081671">
    <property type="component" value="Unplaced"/>
</dbReference>
<dbReference type="GO" id="GO:0005634">
    <property type="term" value="C:nucleus"/>
    <property type="evidence" value="ECO:0007669"/>
    <property type="project" value="TreeGrafter"/>
</dbReference>
<dbReference type="OrthoDB" id="205198at2759"/>
<dbReference type="InterPro" id="IPR037445">
    <property type="entry name" value="MAGE"/>
</dbReference>
<evidence type="ECO:0000313" key="3">
    <source>
        <dbReference type="Proteomes" id="UP000081671"/>
    </source>
</evidence>
<feature type="region of interest" description="Disordered" evidence="1">
    <location>
        <begin position="1"/>
        <end position="85"/>
    </location>
</feature>
<organism evidence="3 4">
    <name type="scientific">Dipodomys ordii</name>
    <name type="common">Ord's kangaroo rat</name>
    <dbReference type="NCBI Taxonomy" id="10020"/>
    <lineage>
        <taxon>Eukaryota</taxon>
        <taxon>Metazoa</taxon>
        <taxon>Chordata</taxon>
        <taxon>Craniata</taxon>
        <taxon>Vertebrata</taxon>
        <taxon>Euteleostomi</taxon>
        <taxon>Mammalia</taxon>
        <taxon>Eutheria</taxon>
        <taxon>Euarchontoglires</taxon>
        <taxon>Glires</taxon>
        <taxon>Rodentia</taxon>
        <taxon>Castorimorpha</taxon>
        <taxon>Heteromyidae</taxon>
        <taxon>Dipodomyinae</taxon>
        <taxon>Dipodomys</taxon>
    </lineage>
</organism>
<dbReference type="GeneID" id="105993266"/>
<dbReference type="GO" id="GO:0000122">
    <property type="term" value="P:negative regulation of transcription by RNA polymerase II"/>
    <property type="evidence" value="ECO:0007669"/>
    <property type="project" value="TreeGrafter"/>
</dbReference>
<name>A0A1S3FZV8_DIPOR</name>
<evidence type="ECO:0000256" key="1">
    <source>
        <dbReference type="SAM" id="MobiDB-lite"/>
    </source>
</evidence>